<organism evidence="8 9">
    <name type="scientific">Cavenderia fasciculata</name>
    <name type="common">Slime mold</name>
    <name type="synonym">Dictyostelium fasciculatum</name>
    <dbReference type="NCBI Taxonomy" id="261658"/>
    <lineage>
        <taxon>Eukaryota</taxon>
        <taxon>Amoebozoa</taxon>
        <taxon>Evosea</taxon>
        <taxon>Eumycetozoa</taxon>
        <taxon>Dictyostelia</taxon>
        <taxon>Acytosteliales</taxon>
        <taxon>Cavenderiaceae</taxon>
        <taxon>Cavenderia</taxon>
    </lineage>
</organism>
<gene>
    <name evidence="8" type="primary">abcD3</name>
    <name evidence="8" type="ORF">DFA_07783</name>
</gene>
<dbReference type="STRING" id="1054147.F4Q3D6"/>
<dbReference type="GO" id="GO:0042760">
    <property type="term" value="P:very long-chain fatty acid catabolic process"/>
    <property type="evidence" value="ECO:0007669"/>
    <property type="project" value="TreeGrafter"/>
</dbReference>
<name>F4Q3D6_CACFS</name>
<accession>F4Q3D6</accession>
<dbReference type="GO" id="GO:0005524">
    <property type="term" value="F:ATP binding"/>
    <property type="evidence" value="ECO:0007669"/>
    <property type="project" value="InterPro"/>
</dbReference>
<dbReference type="GO" id="GO:0016887">
    <property type="term" value="F:ATP hydrolysis activity"/>
    <property type="evidence" value="ECO:0007669"/>
    <property type="project" value="InterPro"/>
</dbReference>
<sequence length="519" mass="60243">MSNLLDSQRDDDHHHRSSATTRLLTDESEEGERRSEHAKNIRNRHDNDWMDEDEDDEEEEEEESTVTAVGLRKRKNGGVKSSKSKIKRLLSTKDDRVPSTVESHLRRWKDIYNQTDNIKQKKETKYDFKLLPRRRSSEPTSVEENQARHQFAVLMKNKVFVIAFTYLLNLCSNLFTYLASLVNYFIIAIPLFLHWQTSIESFDVTTFSYNCIMLASGFSQYINVSTNISQMSSYIQRISTMIESCDQLYLQKKKEDQEKLEKKSNNLNINNPPTNHSIQFNSGNIIDNNNEGKQLIVNSSIESIILENVTYFTPKGRTLYSNVSFKVEKGNNLLIMGPSGCGKSSLVRVINGLWSHYTGTITRPCNNRLFFLSQQPYLIFGSLEDQIVYPYTVATHNIPPSELRELFDRLSMGYLIDREQEIKRRGDLNDLTHNWLNQLSPGEQQIISILRMFYHRPMFAMMDESTSSIPHATEDLVYQQCQQLGITVLSVGHRESLIKHHQQLLLFDNQMNWSVKQIN</sequence>
<evidence type="ECO:0000256" key="1">
    <source>
        <dbReference type="ARBA" id="ARBA00008575"/>
    </source>
</evidence>
<evidence type="ECO:0000313" key="9">
    <source>
        <dbReference type="Proteomes" id="UP000007797"/>
    </source>
</evidence>
<evidence type="ECO:0000256" key="5">
    <source>
        <dbReference type="ARBA" id="ARBA00023136"/>
    </source>
</evidence>
<dbReference type="GO" id="GO:0042626">
    <property type="term" value="F:ATPase-coupled transmembrane transporter activity"/>
    <property type="evidence" value="ECO:0007669"/>
    <property type="project" value="TreeGrafter"/>
</dbReference>
<dbReference type="PROSITE" id="PS50893">
    <property type="entry name" value="ABC_TRANSPORTER_2"/>
    <property type="match status" value="1"/>
</dbReference>
<keyword evidence="3" id="KW-0812">Transmembrane</keyword>
<dbReference type="GO" id="GO:0015910">
    <property type="term" value="P:long-chain fatty acid import into peroxisome"/>
    <property type="evidence" value="ECO:0007669"/>
    <property type="project" value="TreeGrafter"/>
</dbReference>
<dbReference type="GO" id="GO:0005778">
    <property type="term" value="C:peroxisomal membrane"/>
    <property type="evidence" value="ECO:0007669"/>
    <property type="project" value="TreeGrafter"/>
</dbReference>
<evidence type="ECO:0000256" key="6">
    <source>
        <dbReference type="SAM" id="MobiDB-lite"/>
    </source>
</evidence>
<keyword evidence="4" id="KW-1133">Transmembrane helix</keyword>
<dbReference type="SUPFAM" id="SSF52540">
    <property type="entry name" value="P-loop containing nucleoside triphosphate hydrolases"/>
    <property type="match status" value="1"/>
</dbReference>
<dbReference type="OrthoDB" id="422637at2759"/>
<keyword evidence="9" id="KW-1185">Reference proteome</keyword>
<dbReference type="PANTHER" id="PTHR11384:SF59">
    <property type="entry name" value="LYSOSOMAL COBALAMIN TRANSPORTER ABCD4"/>
    <property type="match status" value="1"/>
</dbReference>
<evidence type="ECO:0000256" key="3">
    <source>
        <dbReference type="ARBA" id="ARBA00022692"/>
    </source>
</evidence>
<comment type="similarity">
    <text evidence="1">Belongs to the ABC transporter superfamily. ABCD family. Peroxisomal fatty acyl CoA transporter (TC 3.A.1.203) subfamily.</text>
</comment>
<keyword evidence="5" id="KW-0472">Membrane</keyword>
<dbReference type="InterPro" id="IPR003439">
    <property type="entry name" value="ABC_transporter-like_ATP-bd"/>
</dbReference>
<dbReference type="InterPro" id="IPR027417">
    <property type="entry name" value="P-loop_NTPase"/>
</dbReference>
<dbReference type="CDD" id="cd03223">
    <property type="entry name" value="ABCD_peroxisomal_ALDP"/>
    <property type="match status" value="1"/>
</dbReference>
<feature type="region of interest" description="Disordered" evidence="6">
    <location>
        <begin position="1"/>
        <end position="79"/>
    </location>
</feature>
<dbReference type="GO" id="GO:0005324">
    <property type="term" value="F:long-chain fatty acid transmembrane transporter activity"/>
    <property type="evidence" value="ECO:0007669"/>
    <property type="project" value="TreeGrafter"/>
</dbReference>
<dbReference type="GO" id="GO:0006635">
    <property type="term" value="P:fatty acid beta-oxidation"/>
    <property type="evidence" value="ECO:0007669"/>
    <property type="project" value="TreeGrafter"/>
</dbReference>
<protein>
    <submittedName>
        <fullName evidence="8">ABC transporter D family protein</fullName>
    </submittedName>
</protein>
<evidence type="ECO:0000256" key="2">
    <source>
        <dbReference type="ARBA" id="ARBA00022448"/>
    </source>
</evidence>
<dbReference type="InterPro" id="IPR050835">
    <property type="entry name" value="ABC_transporter_sub-D"/>
</dbReference>
<dbReference type="AlphaFoldDB" id="F4Q3D6"/>
<evidence type="ECO:0000256" key="4">
    <source>
        <dbReference type="ARBA" id="ARBA00022989"/>
    </source>
</evidence>
<dbReference type="RefSeq" id="XP_004355279.1">
    <property type="nucleotide sequence ID" value="XM_004355227.1"/>
</dbReference>
<dbReference type="Proteomes" id="UP000007797">
    <property type="component" value="Unassembled WGS sequence"/>
</dbReference>
<dbReference type="Gene3D" id="3.40.50.300">
    <property type="entry name" value="P-loop containing nucleotide triphosphate hydrolases"/>
    <property type="match status" value="1"/>
</dbReference>
<dbReference type="PANTHER" id="PTHR11384">
    <property type="entry name" value="ATP-BINDING CASSETTE, SUB-FAMILY D MEMBER"/>
    <property type="match status" value="1"/>
</dbReference>
<dbReference type="OMA" id="LSHICER"/>
<evidence type="ECO:0000259" key="7">
    <source>
        <dbReference type="PROSITE" id="PS50893"/>
    </source>
</evidence>
<evidence type="ECO:0000313" key="8">
    <source>
        <dbReference type="EMBL" id="EGG16805.1"/>
    </source>
</evidence>
<feature type="compositionally biased region" description="Basic and acidic residues" evidence="6">
    <location>
        <begin position="31"/>
        <end position="48"/>
    </location>
</feature>
<dbReference type="GO" id="GO:0007031">
    <property type="term" value="P:peroxisome organization"/>
    <property type="evidence" value="ECO:0007669"/>
    <property type="project" value="TreeGrafter"/>
</dbReference>
<reference evidence="9" key="1">
    <citation type="journal article" date="2011" name="Genome Res.">
        <title>Phylogeny-wide analysis of social amoeba genomes highlights ancient origins for complex intercellular communication.</title>
        <authorList>
            <person name="Heidel A.J."/>
            <person name="Lawal H.M."/>
            <person name="Felder M."/>
            <person name="Schilde C."/>
            <person name="Helps N.R."/>
            <person name="Tunggal B."/>
            <person name="Rivero F."/>
            <person name="John U."/>
            <person name="Schleicher M."/>
            <person name="Eichinger L."/>
            <person name="Platzer M."/>
            <person name="Noegel A.A."/>
            <person name="Schaap P."/>
            <person name="Gloeckner G."/>
        </authorList>
    </citation>
    <scope>NUCLEOTIDE SEQUENCE [LARGE SCALE GENOMIC DNA]</scope>
    <source>
        <strain evidence="9">SH3</strain>
    </source>
</reference>
<feature type="compositionally biased region" description="Acidic residues" evidence="6">
    <location>
        <begin position="49"/>
        <end position="64"/>
    </location>
</feature>
<proteinExistence type="inferred from homology"/>
<dbReference type="GeneID" id="14869326"/>
<dbReference type="Pfam" id="PF00005">
    <property type="entry name" value="ABC_tran"/>
    <property type="match status" value="1"/>
</dbReference>
<keyword evidence="2" id="KW-0813">Transport</keyword>
<dbReference type="KEGG" id="dfa:DFA_07783"/>
<feature type="domain" description="ABC transporter" evidence="7">
    <location>
        <begin position="304"/>
        <end position="518"/>
    </location>
</feature>
<dbReference type="EMBL" id="GL883021">
    <property type="protein sequence ID" value="EGG16805.1"/>
    <property type="molecule type" value="Genomic_DNA"/>
</dbReference>